<evidence type="ECO:0000256" key="1">
    <source>
        <dbReference type="SAM" id="MobiDB-lite"/>
    </source>
</evidence>
<feature type="region of interest" description="Disordered" evidence="1">
    <location>
        <begin position="52"/>
        <end position="84"/>
    </location>
</feature>
<protein>
    <submittedName>
        <fullName evidence="2">Uncharacterized protein</fullName>
    </submittedName>
</protein>
<keyword evidence="3" id="KW-1185">Reference proteome</keyword>
<gene>
    <name evidence="2" type="ORF">PIB30_033245</name>
</gene>
<reference evidence="2 3" key="1">
    <citation type="journal article" date="2023" name="Plants (Basel)">
        <title>Bridging the Gap: Combining Genomics and Transcriptomics Approaches to Understand Stylosanthes scabra, an Orphan Legume from the Brazilian Caatinga.</title>
        <authorList>
            <person name="Ferreira-Neto J.R.C."/>
            <person name="da Silva M.D."/>
            <person name="Binneck E."/>
            <person name="de Melo N.F."/>
            <person name="da Silva R.H."/>
            <person name="de Melo A.L.T.M."/>
            <person name="Pandolfi V."/>
            <person name="Bustamante F.O."/>
            <person name="Brasileiro-Vidal A.C."/>
            <person name="Benko-Iseppon A.M."/>
        </authorList>
    </citation>
    <scope>NUCLEOTIDE SEQUENCE [LARGE SCALE GENOMIC DNA]</scope>
    <source>
        <tissue evidence="2">Leaves</tissue>
    </source>
</reference>
<comment type="caution">
    <text evidence="2">The sequence shown here is derived from an EMBL/GenBank/DDBJ whole genome shotgun (WGS) entry which is preliminary data.</text>
</comment>
<dbReference type="Proteomes" id="UP001341840">
    <property type="component" value="Unassembled WGS sequence"/>
</dbReference>
<organism evidence="2 3">
    <name type="scientific">Stylosanthes scabra</name>
    <dbReference type="NCBI Taxonomy" id="79078"/>
    <lineage>
        <taxon>Eukaryota</taxon>
        <taxon>Viridiplantae</taxon>
        <taxon>Streptophyta</taxon>
        <taxon>Embryophyta</taxon>
        <taxon>Tracheophyta</taxon>
        <taxon>Spermatophyta</taxon>
        <taxon>Magnoliopsida</taxon>
        <taxon>eudicotyledons</taxon>
        <taxon>Gunneridae</taxon>
        <taxon>Pentapetalae</taxon>
        <taxon>rosids</taxon>
        <taxon>fabids</taxon>
        <taxon>Fabales</taxon>
        <taxon>Fabaceae</taxon>
        <taxon>Papilionoideae</taxon>
        <taxon>50 kb inversion clade</taxon>
        <taxon>dalbergioids sensu lato</taxon>
        <taxon>Dalbergieae</taxon>
        <taxon>Pterocarpus clade</taxon>
        <taxon>Stylosanthes</taxon>
    </lineage>
</organism>
<name>A0ABU6WFX6_9FABA</name>
<accession>A0ABU6WFX6</accession>
<evidence type="ECO:0000313" key="2">
    <source>
        <dbReference type="EMBL" id="MED6182928.1"/>
    </source>
</evidence>
<dbReference type="EMBL" id="JASCZI010181392">
    <property type="protein sequence ID" value="MED6182928.1"/>
    <property type="molecule type" value="Genomic_DNA"/>
</dbReference>
<proteinExistence type="predicted"/>
<sequence length="135" mass="15018">MERREGIENEVNDPKNRELLQRMVGPVNSVAQNENVMSPVLLTGIGPLLEDDANGSMDSCPFPPGFDTPEDSQIRHDNPTEHLNPSVTKEIVDEGEKTLSFVVKTVEEQTEVIETRRVCEDRGGSSSLAKMMIYC</sequence>
<evidence type="ECO:0000313" key="3">
    <source>
        <dbReference type="Proteomes" id="UP001341840"/>
    </source>
</evidence>